<dbReference type="Pfam" id="PF13511">
    <property type="entry name" value="DUF4124"/>
    <property type="match status" value="1"/>
</dbReference>
<dbReference type="RefSeq" id="WP_153664522.1">
    <property type="nucleotide sequence ID" value="NZ_JAAIKR010000007.1"/>
</dbReference>
<accession>A0ABS5I242</accession>
<evidence type="ECO:0000259" key="2">
    <source>
        <dbReference type="Pfam" id="PF13511"/>
    </source>
</evidence>
<keyword evidence="4" id="KW-1185">Reference proteome</keyword>
<dbReference type="Proteomes" id="UP000811844">
    <property type="component" value="Unassembled WGS sequence"/>
</dbReference>
<dbReference type="EMBL" id="JAAIKR010000007">
    <property type="protein sequence ID" value="MBR9728097.1"/>
    <property type="molecule type" value="Genomic_DNA"/>
</dbReference>
<feature type="signal peptide" evidence="1">
    <location>
        <begin position="1"/>
        <end position="18"/>
    </location>
</feature>
<feature type="domain" description="DUF4124" evidence="2">
    <location>
        <begin position="16"/>
        <end position="52"/>
    </location>
</feature>
<comment type="caution">
    <text evidence="3">The sequence shown here is derived from an EMBL/GenBank/DDBJ whole genome shotgun (WGS) entry which is preliminary data.</text>
</comment>
<proteinExistence type="predicted"/>
<keyword evidence="1" id="KW-0732">Signal</keyword>
<sequence>MRLIILITLLTLSFSSFAAVYRWVDENGKVHYSDEPQSNASEMELNKNTQNTISINPPKLLNNNSNQTNSNINYSVAILSPSEEATIRSNTGTIKVSASISPRLPQGAFYTLLLNGQIKVQPQASSMFTLSNVDRGEHTIVVNVVTQNGKVLASSSPRTIFLHRASL</sequence>
<evidence type="ECO:0000313" key="4">
    <source>
        <dbReference type="Proteomes" id="UP000811844"/>
    </source>
</evidence>
<name>A0ABS5I242_9GAMM</name>
<feature type="chain" id="PRO_5046898001" evidence="1">
    <location>
        <begin position="19"/>
        <end position="167"/>
    </location>
</feature>
<dbReference type="InterPro" id="IPR025392">
    <property type="entry name" value="DUF4124"/>
</dbReference>
<evidence type="ECO:0000256" key="1">
    <source>
        <dbReference type="SAM" id="SignalP"/>
    </source>
</evidence>
<gene>
    <name evidence="3" type="ORF">G3R48_08890</name>
</gene>
<organism evidence="3 4">
    <name type="scientific">Shewanella intestini</name>
    <dbReference type="NCBI Taxonomy" id="2017544"/>
    <lineage>
        <taxon>Bacteria</taxon>
        <taxon>Pseudomonadati</taxon>
        <taxon>Pseudomonadota</taxon>
        <taxon>Gammaproteobacteria</taxon>
        <taxon>Alteromonadales</taxon>
        <taxon>Shewanellaceae</taxon>
        <taxon>Shewanella</taxon>
    </lineage>
</organism>
<evidence type="ECO:0000313" key="3">
    <source>
        <dbReference type="EMBL" id="MBR9728097.1"/>
    </source>
</evidence>
<protein>
    <submittedName>
        <fullName evidence="3">DUF4124 domain-containing protein</fullName>
    </submittedName>
</protein>
<reference evidence="3 4" key="1">
    <citation type="submission" date="2020-02" db="EMBL/GenBank/DDBJ databases">
        <title>Shewanella WXL01 sp. nov., a marine bacterium isolated from green algae in Luhuitou Fringing Reef (Northern South China Sea).</title>
        <authorList>
            <person name="Wang X."/>
        </authorList>
    </citation>
    <scope>NUCLEOTIDE SEQUENCE [LARGE SCALE GENOMIC DNA]</scope>
    <source>
        <strain evidence="3 4">MCCC 1A01895</strain>
    </source>
</reference>